<accession>A0A437QNR3</accession>
<dbReference type="Proteomes" id="UP000287447">
    <property type="component" value="Unassembled WGS sequence"/>
</dbReference>
<evidence type="ECO:0000313" key="2">
    <source>
        <dbReference type="Proteomes" id="UP000287447"/>
    </source>
</evidence>
<gene>
    <name evidence="1" type="ORF">EOI86_12705</name>
</gene>
<keyword evidence="2" id="KW-1185">Reference proteome</keyword>
<comment type="caution">
    <text evidence="1">The sequence shown here is derived from an EMBL/GenBank/DDBJ whole genome shotgun (WGS) entry which is preliminary data.</text>
</comment>
<dbReference type="AlphaFoldDB" id="A0A437QNR3"/>
<dbReference type="Pfam" id="PF12007">
    <property type="entry name" value="DUF3501"/>
    <property type="match status" value="1"/>
</dbReference>
<organism evidence="1 2">
    <name type="scientific">Hwanghaeella grinnelliae</name>
    <dbReference type="NCBI Taxonomy" id="2500179"/>
    <lineage>
        <taxon>Bacteria</taxon>
        <taxon>Pseudomonadati</taxon>
        <taxon>Pseudomonadota</taxon>
        <taxon>Alphaproteobacteria</taxon>
        <taxon>Rhodospirillales</taxon>
        <taxon>Rhodospirillaceae</taxon>
        <taxon>Hwanghaeella</taxon>
    </lineage>
</organism>
<dbReference type="RefSeq" id="WP_127765563.1">
    <property type="nucleotide sequence ID" value="NZ_SADE01000002.1"/>
</dbReference>
<evidence type="ECO:0000313" key="1">
    <source>
        <dbReference type="EMBL" id="RVU36087.1"/>
    </source>
</evidence>
<sequence>MPIKTEITAADIMPIDAYTKVRKERRTAMMPVKKARRMDIGPVATAYFENYETMLHQVHEMLYIEKGGDEQLKDELAAYNPLIPKGRELVATVMFEIDDPIRRANFLGRLGGVEETMFLKFGEHEVKGRPEEDVDRTNAAGKASSVQFIHFPMSDDEAEAFKTEGIQVIIGFTHPEYAHMTIMPEATRAALAGDLA</sequence>
<name>A0A437QNR3_9PROT</name>
<dbReference type="OrthoDB" id="9780579at2"/>
<reference evidence="2" key="1">
    <citation type="submission" date="2019-01" db="EMBL/GenBank/DDBJ databases">
        <title>Gri0909 isolated from a small marine red alga.</title>
        <authorList>
            <person name="Kim J."/>
            <person name="Jeong S.E."/>
            <person name="Jeon C.O."/>
        </authorList>
    </citation>
    <scope>NUCLEOTIDE SEQUENCE [LARGE SCALE GENOMIC DNA]</scope>
    <source>
        <strain evidence="2">Gri0909</strain>
    </source>
</reference>
<dbReference type="InterPro" id="IPR021890">
    <property type="entry name" value="DUF3501"/>
</dbReference>
<protein>
    <submittedName>
        <fullName evidence="1">DUF3501 family protein</fullName>
    </submittedName>
</protein>
<proteinExistence type="predicted"/>
<dbReference type="EMBL" id="SADE01000002">
    <property type="protein sequence ID" value="RVU36087.1"/>
    <property type="molecule type" value="Genomic_DNA"/>
</dbReference>